<dbReference type="PIRSF" id="PIRSF001227">
    <property type="entry name" value="Pen_acylase"/>
    <property type="match status" value="1"/>
</dbReference>
<feature type="transmembrane region" description="Helical" evidence="7">
    <location>
        <begin position="35"/>
        <end position="58"/>
    </location>
</feature>
<evidence type="ECO:0000256" key="1">
    <source>
        <dbReference type="ARBA" id="ARBA00006586"/>
    </source>
</evidence>
<dbReference type="Gene3D" id="1.10.439.10">
    <property type="entry name" value="Penicillin Amidohydrolase, domain 1"/>
    <property type="match status" value="1"/>
</dbReference>
<organism evidence="8 9">
    <name type="scientific">Nocardioides mesophilus</name>
    <dbReference type="NCBI Taxonomy" id="433659"/>
    <lineage>
        <taxon>Bacteria</taxon>
        <taxon>Bacillati</taxon>
        <taxon>Actinomycetota</taxon>
        <taxon>Actinomycetes</taxon>
        <taxon>Propionibacteriales</taxon>
        <taxon>Nocardioidaceae</taxon>
        <taxon>Nocardioides</taxon>
    </lineage>
</organism>
<dbReference type="PANTHER" id="PTHR34218">
    <property type="entry name" value="PEPTIDASE S45 PENICILLIN AMIDASE"/>
    <property type="match status" value="1"/>
</dbReference>
<evidence type="ECO:0000313" key="9">
    <source>
        <dbReference type="Proteomes" id="UP000515947"/>
    </source>
</evidence>
<keyword evidence="5" id="KW-0106">Calcium</keyword>
<proteinExistence type="inferred from homology"/>
<comment type="cofactor">
    <cofactor evidence="5">
        <name>Ca(2+)</name>
        <dbReference type="ChEBI" id="CHEBI:29108"/>
    </cofactor>
    <text evidence="5">Binds 1 Ca(2+) ion per dimer.</text>
</comment>
<dbReference type="InterPro" id="IPR023343">
    <property type="entry name" value="Penicillin_amidase_dom1"/>
</dbReference>
<evidence type="ECO:0000256" key="7">
    <source>
        <dbReference type="SAM" id="Phobius"/>
    </source>
</evidence>
<protein>
    <submittedName>
        <fullName evidence="8">Penicillin acylase family protein</fullName>
    </submittedName>
</protein>
<comment type="similarity">
    <text evidence="1">Belongs to the peptidase S45 family.</text>
</comment>
<dbReference type="GO" id="GO:0017000">
    <property type="term" value="P:antibiotic biosynthetic process"/>
    <property type="evidence" value="ECO:0007669"/>
    <property type="project" value="InterPro"/>
</dbReference>
<feature type="binding site" evidence="5">
    <location>
        <position position="225"/>
    </location>
    <ligand>
        <name>Ca(2+)</name>
        <dbReference type="ChEBI" id="CHEBI:29108"/>
    </ligand>
</feature>
<keyword evidence="7" id="KW-1133">Transmembrane helix</keyword>
<reference evidence="8 9" key="1">
    <citation type="submission" date="2020-08" db="EMBL/GenBank/DDBJ databases">
        <title>Genome sequence of Nocardioides mesophilus KACC 16243T.</title>
        <authorList>
            <person name="Hyun D.-W."/>
            <person name="Bae J.-W."/>
        </authorList>
    </citation>
    <scope>NUCLEOTIDE SEQUENCE [LARGE SCALE GENOMIC DNA]</scope>
    <source>
        <strain evidence="8 9">KACC 16243</strain>
    </source>
</reference>
<evidence type="ECO:0000313" key="8">
    <source>
        <dbReference type="EMBL" id="QNN51562.1"/>
    </source>
</evidence>
<keyword evidence="3" id="KW-0865">Zymogen</keyword>
<feature type="binding site" evidence="5">
    <location>
        <position position="394"/>
    </location>
    <ligand>
        <name>Ca(2+)</name>
        <dbReference type="ChEBI" id="CHEBI:29108"/>
    </ligand>
</feature>
<keyword evidence="7" id="KW-0812">Transmembrane</keyword>
<feature type="active site" description="Nucleophile" evidence="4">
    <location>
        <position position="313"/>
    </location>
</feature>
<dbReference type="Gene3D" id="1.10.1400.10">
    <property type="match status" value="1"/>
</dbReference>
<dbReference type="Proteomes" id="UP000515947">
    <property type="component" value="Chromosome"/>
</dbReference>
<sequence>MAAVSDAAASPSSPEPSGSPSRRARFRAWPRSLRWTTYGAAVLCLVLVAALIGGVLAIRHSFPQTDGEIAVPGLDDRVTVLRDGNGVPQVYADTSHDLFYAQGFVQAQDRFYEMDVRRHITAGRLAELLGEDALETDKYIRTMGWRRVAEQELSLLSPQTIDYLEAYSDGVNAYIDAHSPSEMSLEYTLLALNGLDYTVEEWTPADSVAWLKAMAWDLRGNMEDEITRGLMAGSHSEADIAELFPSYPYRRHRPIVTQGAVVDGVYEARAQRGGTRKPARPAYGGEVAAALGDLRSGLDAIPELLGHGSGLGSNSWVVGGDRSTTGKPLLANDPHLGVSVPGIWYQMGLHCTTLSEACPFDVTGFTFAGLPGVVIGHNQQIAWGFTNLGPDVVDLYLEKVQGKDYVYDGGLKPLGTREESIEVLGRDEPFTFTVRSTRHGPLLSDVSAQLSTVGANSPTGADAPDRGNGYGVAISWTALQPSRTADAIFEIDAATGWDEFRSAASDFAAPSQNLVYADRDGHIGYQAPGLIPIRKSGNTGDYPAEGWLASDDWTGKYVPFEALPSVLDPDDGFVVTANQAVVGRSYPYYLGDSWAPGYRSDRILELIQAKAKLDVDDMARIQLDTRNGFAPTLVPYLLDILMPSEYLGAGQRLLQSWNFDQDPDSAAAAYFNAVYDQVLALTFHDDLRENVWPDGSGRWFEVLRTLLAQPESHWWDDVDTETVVEHRDDILQEAMARARDDLVVRQARRAVDWTWGHQHRLDLENQTLGQSDVGVVRWLLNRGGYQVGGGGEIVDATKWDAASDSYAVTAAPSMRMVVSLADFDDSRWINLTGVSGHAFNAHYVDQTDLWVEGRTLPWAYTRDAVEDAGKDTLTLVPAG</sequence>
<accession>A0A7G9R7I7</accession>
<dbReference type="InterPro" id="IPR043147">
    <property type="entry name" value="Penicillin_amidase_A-knob"/>
</dbReference>
<gene>
    <name evidence="8" type="ORF">H9L09_13360</name>
</gene>
<feature type="binding site" evidence="5">
    <location>
        <position position="393"/>
    </location>
    <ligand>
        <name>Ca(2+)</name>
        <dbReference type="ChEBI" id="CHEBI:29108"/>
    </ligand>
</feature>
<dbReference type="GO" id="GO:0016811">
    <property type="term" value="F:hydrolase activity, acting on carbon-nitrogen (but not peptide) bonds, in linear amides"/>
    <property type="evidence" value="ECO:0007669"/>
    <property type="project" value="InterPro"/>
</dbReference>
<dbReference type="Pfam" id="PF01804">
    <property type="entry name" value="Penicil_amidase"/>
    <property type="match status" value="1"/>
</dbReference>
<evidence type="ECO:0000256" key="6">
    <source>
        <dbReference type="SAM" id="MobiDB-lite"/>
    </source>
</evidence>
<dbReference type="SUPFAM" id="SSF56235">
    <property type="entry name" value="N-terminal nucleophile aminohydrolases (Ntn hydrolases)"/>
    <property type="match status" value="1"/>
</dbReference>
<keyword evidence="2" id="KW-0378">Hydrolase</keyword>
<dbReference type="InterPro" id="IPR029055">
    <property type="entry name" value="Ntn_hydrolases_N"/>
</dbReference>
<name>A0A7G9R7I7_9ACTN</name>
<keyword evidence="9" id="KW-1185">Reference proteome</keyword>
<dbReference type="CDD" id="cd03747">
    <property type="entry name" value="Ntn_PGA_like"/>
    <property type="match status" value="1"/>
</dbReference>
<dbReference type="Gene3D" id="3.60.20.10">
    <property type="entry name" value="Glutamine Phosphoribosylpyrophosphate, subunit 1, domain 1"/>
    <property type="match status" value="1"/>
</dbReference>
<dbReference type="InterPro" id="IPR014395">
    <property type="entry name" value="Pen/GL7ACA/AHL_acylase"/>
</dbReference>
<dbReference type="GO" id="GO:0046872">
    <property type="term" value="F:metal ion binding"/>
    <property type="evidence" value="ECO:0007669"/>
    <property type="project" value="UniProtKB-KW"/>
</dbReference>
<feature type="region of interest" description="Disordered" evidence="6">
    <location>
        <begin position="1"/>
        <end position="23"/>
    </location>
</feature>
<dbReference type="Gene3D" id="2.30.120.10">
    <property type="match status" value="1"/>
</dbReference>
<feature type="compositionally biased region" description="Low complexity" evidence="6">
    <location>
        <begin position="1"/>
        <end position="21"/>
    </location>
</feature>
<evidence type="ECO:0000256" key="4">
    <source>
        <dbReference type="PIRSR" id="PIRSR001227-1"/>
    </source>
</evidence>
<dbReference type="InterPro" id="IPR002692">
    <property type="entry name" value="S45"/>
</dbReference>
<keyword evidence="5" id="KW-0479">Metal-binding</keyword>
<keyword evidence="7" id="KW-0472">Membrane</keyword>
<dbReference type="KEGG" id="nmes:H9L09_13360"/>
<dbReference type="PANTHER" id="PTHR34218:SF4">
    <property type="entry name" value="ACYL-HOMOSERINE LACTONE ACYLASE QUIP"/>
    <property type="match status" value="1"/>
</dbReference>
<evidence type="ECO:0000256" key="2">
    <source>
        <dbReference type="ARBA" id="ARBA00022801"/>
    </source>
</evidence>
<feature type="binding site" evidence="5">
    <location>
        <position position="391"/>
    </location>
    <ligand>
        <name>Ca(2+)</name>
        <dbReference type="ChEBI" id="CHEBI:29108"/>
    </ligand>
</feature>
<evidence type="ECO:0000256" key="5">
    <source>
        <dbReference type="PIRSR" id="PIRSR001227-2"/>
    </source>
</evidence>
<dbReference type="AlphaFoldDB" id="A0A7G9R7I7"/>
<evidence type="ECO:0000256" key="3">
    <source>
        <dbReference type="ARBA" id="ARBA00023145"/>
    </source>
</evidence>
<dbReference type="EMBL" id="CP060713">
    <property type="protein sequence ID" value="QNN51562.1"/>
    <property type="molecule type" value="Genomic_DNA"/>
</dbReference>
<dbReference type="InterPro" id="IPR043146">
    <property type="entry name" value="Penicillin_amidase_N_B-knob"/>
</dbReference>